<dbReference type="SUPFAM" id="SSF48452">
    <property type="entry name" value="TPR-like"/>
    <property type="match status" value="1"/>
</dbReference>
<dbReference type="EMBL" id="PEIB01000014">
    <property type="protein sequence ID" value="RXJ72903.1"/>
    <property type="molecule type" value="Genomic_DNA"/>
</dbReference>
<accession>A0A4Q0YQR7</accession>
<dbReference type="AlphaFoldDB" id="A0A4Q0YQR7"/>
<evidence type="ECO:0000313" key="1">
    <source>
        <dbReference type="EMBL" id="RXJ72903.1"/>
    </source>
</evidence>
<protein>
    <submittedName>
        <fullName evidence="1">Uncharacterized protein</fullName>
    </submittedName>
</protein>
<dbReference type="Proteomes" id="UP000290287">
    <property type="component" value="Unassembled WGS sequence"/>
</dbReference>
<dbReference type="SUPFAM" id="SSF53756">
    <property type="entry name" value="UDP-Glycosyltransferase/glycogen phosphorylase"/>
    <property type="match status" value="1"/>
</dbReference>
<name>A0A4Q0YQR7_9GAMM</name>
<dbReference type="InterPro" id="IPR011990">
    <property type="entry name" value="TPR-like_helical_dom_sf"/>
</dbReference>
<sequence>MSDSTMIKRQVMSDEIEQTFAVALEMEQGGNFQQAADLYSAILAIDDRHVPAYQALSQLQIELEKPEAARQTALRGLDLAESDLRLTVLLAKAEIMMGHYTAGREYCRKVLKTSPTELTAQRLIINSYEHEQNWIEVNRVATDMHREHPNDRQFLSQLAFSGFRLLRDKHNFVPESIIRCQKLMAKAISKSETEQQKDKFLPCLAETFWYAGEPKKSLEILDDYLNRYPQDIEAQFNACFIHRTLYNWDAFYDAFEKGIESGARLSYRGDIARWDLSRPKSDIVLVVPEQGVGDEIEFFHNLAIVVENAAKVYVACEPRLVPVLNISHPEVIAVPVKRVDHESMAIPEEVKRDITSWIAGGSLAAIAYQSSGKHHYQASYFSPPNDQVEKWSSHFDELKKAHNKKHVIGLSWRSGLAGASRNIHFLSVDDVARLVEAFPEALFVNLQYDDCSKEIRKIKKLSGVDIIQLEDIDLRDDFVGTGALIEACDLVITAATAIFRLTNAIGKECHLFYGWDKDSDHNVPVKLEWETGFGYYYPPLIENKYPVVDSIVKHVTGRLSSQ</sequence>
<comment type="caution">
    <text evidence="1">The sequence shown here is derived from an EMBL/GenBank/DDBJ whole genome shotgun (WGS) entry which is preliminary data.</text>
</comment>
<dbReference type="Gene3D" id="1.25.40.10">
    <property type="entry name" value="Tetratricopeptide repeat domain"/>
    <property type="match status" value="1"/>
</dbReference>
<evidence type="ECO:0000313" key="2">
    <source>
        <dbReference type="Proteomes" id="UP000290287"/>
    </source>
</evidence>
<organism evidence="1 2">
    <name type="scientific">Veronia nyctiphanis</name>
    <dbReference type="NCBI Taxonomy" id="1278244"/>
    <lineage>
        <taxon>Bacteria</taxon>
        <taxon>Pseudomonadati</taxon>
        <taxon>Pseudomonadota</taxon>
        <taxon>Gammaproteobacteria</taxon>
        <taxon>Vibrionales</taxon>
        <taxon>Vibrionaceae</taxon>
        <taxon>Veronia</taxon>
    </lineage>
</organism>
<proteinExistence type="predicted"/>
<reference evidence="1 2" key="1">
    <citation type="submission" date="2017-10" db="EMBL/GenBank/DDBJ databases">
        <title>Nyctiphanis sp. nov., isolated from the stomach of the euphausiid Nyctiphanes simplex (Hansen, 1911) in the Gulf of California.</title>
        <authorList>
            <person name="Gomez-Gil B."/>
            <person name="Aguilar-Mendez M."/>
            <person name="Lopez-Cortes A."/>
            <person name="Gomez-Gutierrez J."/>
            <person name="Roque A."/>
            <person name="Lang E."/>
            <person name="Gonzalez-Castillo A."/>
        </authorList>
    </citation>
    <scope>NUCLEOTIDE SEQUENCE [LARGE SCALE GENOMIC DNA]</scope>
    <source>
        <strain evidence="1 2">CAIM 600</strain>
    </source>
</reference>
<gene>
    <name evidence="1" type="ORF">CS022_12510</name>
</gene>
<keyword evidence="2" id="KW-1185">Reference proteome</keyword>